<comment type="caution">
    <text evidence="1">The sequence shown here is derived from an EMBL/GenBank/DDBJ whole genome shotgun (WGS) entry which is preliminary data.</text>
</comment>
<sequence>MKQIFVILTLTGILLQTFGKGLVLAEYMLNKEYIARVLCINKAEPKKGCNGQCHLMKQMEKETKQEQKGNAVKEKYEVFFSQMNVPFEMTPSARVVKLLTAYNGGLAQDPLHAVFHPPRV</sequence>
<proteinExistence type="predicted"/>
<evidence type="ECO:0000313" key="1">
    <source>
        <dbReference type="EMBL" id="RPE09851.1"/>
    </source>
</evidence>
<dbReference type="EMBL" id="RPDH01000002">
    <property type="protein sequence ID" value="RPE09851.1"/>
    <property type="molecule type" value="Genomic_DNA"/>
</dbReference>
<dbReference type="AlphaFoldDB" id="A0A3N4PXJ1"/>
<keyword evidence="2" id="KW-1185">Reference proteome</keyword>
<evidence type="ECO:0000313" key="2">
    <source>
        <dbReference type="Proteomes" id="UP000278351"/>
    </source>
</evidence>
<accession>A0A3N4PXJ1</accession>
<gene>
    <name evidence="1" type="ORF">EGT74_23090</name>
</gene>
<dbReference type="RefSeq" id="WP_123848830.1">
    <property type="nucleotide sequence ID" value="NZ_RPDH01000002.1"/>
</dbReference>
<name>A0A3N4PXJ1_9BACT</name>
<dbReference type="OrthoDB" id="980645at2"/>
<organism evidence="1 2">
    <name type="scientific">Chitinophaga lutea</name>
    <dbReference type="NCBI Taxonomy" id="2488634"/>
    <lineage>
        <taxon>Bacteria</taxon>
        <taxon>Pseudomonadati</taxon>
        <taxon>Bacteroidota</taxon>
        <taxon>Chitinophagia</taxon>
        <taxon>Chitinophagales</taxon>
        <taxon>Chitinophagaceae</taxon>
        <taxon>Chitinophaga</taxon>
    </lineage>
</organism>
<protein>
    <submittedName>
        <fullName evidence="1">Uncharacterized protein</fullName>
    </submittedName>
</protein>
<reference evidence="1 2" key="1">
    <citation type="submission" date="2018-11" db="EMBL/GenBank/DDBJ databases">
        <title>Chitinophaga lutea sp.nov., isolate from arsenic contaminated soil.</title>
        <authorList>
            <person name="Zong Y."/>
        </authorList>
    </citation>
    <scope>NUCLEOTIDE SEQUENCE [LARGE SCALE GENOMIC DNA]</scope>
    <source>
        <strain evidence="1 2">ZY74</strain>
    </source>
</reference>
<dbReference type="Proteomes" id="UP000278351">
    <property type="component" value="Unassembled WGS sequence"/>
</dbReference>